<reference evidence="5" key="1">
    <citation type="journal article" date="2014" name="Int. J. Syst. Evol. Microbiol.">
        <title>Complete genome sequence of Corynebacterium casei LMG S-19264T (=DSM 44701T), isolated from a smear-ripened cheese.</title>
        <authorList>
            <consortium name="US DOE Joint Genome Institute (JGI-PGF)"/>
            <person name="Walter F."/>
            <person name="Albersmeier A."/>
            <person name="Kalinowski J."/>
            <person name="Ruckert C."/>
        </authorList>
    </citation>
    <scope>NUCLEOTIDE SEQUENCE</scope>
    <source>
        <strain evidence="5">JCM 5069</strain>
    </source>
</reference>
<dbReference type="SMART" id="SM00701">
    <property type="entry name" value="PGRP"/>
    <property type="match status" value="1"/>
</dbReference>
<reference evidence="5" key="2">
    <citation type="submission" date="2020-09" db="EMBL/GenBank/DDBJ databases">
        <authorList>
            <person name="Sun Q."/>
            <person name="Ohkuma M."/>
        </authorList>
    </citation>
    <scope>NUCLEOTIDE SEQUENCE</scope>
    <source>
        <strain evidence="5">JCM 5069</strain>
    </source>
</reference>
<feature type="compositionally biased region" description="Gly residues" evidence="2">
    <location>
        <begin position="159"/>
        <end position="189"/>
    </location>
</feature>
<feature type="region of interest" description="Disordered" evidence="2">
    <location>
        <begin position="13"/>
        <end position="36"/>
    </location>
</feature>
<feature type="region of interest" description="Disordered" evidence="2">
    <location>
        <begin position="275"/>
        <end position="303"/>
    </location>
</feature>
<dbReference type="GO" id="GO:0008745">
    <property type="term" value="F:N-acetylmuramoyl-L-alanine amidase activity"/>
    <property type="evidence" value="ECO:0007669"/>
    <property type="project" value="InterPro"/>
</dbReference>
<accession>A0A919G8U3</accession>
<evidence type="ECO:0000256" key="2">
    <source>
        <dbReference type="SAM" id="MobiDB-lite"/>
    </source>
</evidence>
<comment type="similarity">
    <text evidence="1">Belongs to the N-acetylmuramoyl-L-alanine amidase 2 family.</text>
</comment>
<name>A0A919G8U3_9ACTN</name>
<feature type="domain" description="Peptidoglycan recognition protein family" evidence="4">
    <location>
        <begin position="323"/>
        <end position="471"/>
    </location>
</feature>
<gene>
    <name evidence="5" type="ORF">GCM10018793_33400</name>
</gene>
<evidence type="ECO:0000256" key="1">
    <source>
        <dbReference type="ARBA" id="ARBA00007553"/>
    </source>
</evidence>
<dbReference type="EMBL" id="BNCD01000009">
    <property type="protein sequence ID" value="GHH79829.1"/>
    <property type="molecule type" value="Genomic_DNA"/>
</dbReference>
<dbReference type="GO" id="GO:0008270">
    <property type="term" value="F:zinc ion binding"/>
    <property type="evidence" value="ECO:0007669"/>
    <property type="project" value="InterPro"/>
</dbReference>
<dbReference type="InterPro" id="IPR036505">
    <property type="entry name" value="Amidase/PGRP_sf"/>
</dbReference>
<dbReference type="Gene3D" id="3.40.80.10">
    <property type="entry name" value="Peptidoglycan recognition protein-like"/>
    <property type="match status" value="1"/>
</dbReference>
<dbReference type="InterPro" id="IPR015510">
    <property type="entry name" value="PGRP"/>
</dbReference>
<sequence length="518" mass="51289">MAALSLPFTLPSGARAATAAPSAPVAGAASGGTRSLPLAPLAADRALGGAPARGLTQRHVSPFSLLGVAWDDPDARLDGRVQVRTRPAGGTTWSRWRDVPTHAHDHAPDPGSAERAGPRVGGATAPLWVGRSDGVQVRVTPAVRGGKGAPAERGSTDAAGGGGTDAAERGGPGAAGGRGTGATGGGGDGAGRRAADGVPTGADAEPVSTGPVARRGDGGPDDGGTGGAASPLPDGLRLELVDPGTADGAPAVRGTPAATASTASTVSAAARAGGAAAGRPSGAASAEPGTAEPVAASPAVRDAVPDTVRDAVRDAVPDAAPRPVIVSRADWGADESLRESGFRYTGTVKAAFVHHTDTGNDYTCAQAAEVVRGIYRYHVETMGWRDIGYNFLVDKCGTVYEGRAGGVEKAVMGAHTMGFNTDSTGMAVLGTFTDEDPPQAAVDALAGLAAWKLGLTGADPAGTTSLTSAGGNLFPAGEQVRMNVVSGHRDGYNTDCPGTRLYGMLGTVRSSAAALQGR</sequence>
<keyword evidence="6" id="KW-1185">Reference proteome</keyword>
<dbReference type="PANTHER" id="PTHR11022">
    <property type="entry name" value="PEPTIDOGLYCAN RECOGNITION PROTEIN"/>
    <property type="match status" value="1"/>
</dbReference>
<proteinExistence type="inferred from homology"/>
<dbReference type="InterPro" id="IPR002502">
    <property type="entry name" value="Amidase_domain"/>
</dbReference>
<evidence type="ECO:0000256" key="3">
    <source>
        <dbReference type="SAM" id="SignalP"/>
    </source>
</evidence>
<dbReference type="Pfam" id="PF01510">
    <property type="entry name" value="Amidase_2"/>
    <property type="match status" value="1"/>
</dbReference>
<evidence type="ECO:0000313" key="6">
    <source>
        <dbReference type="Proteomes" id="UP000603708"/>
    </source>
</evidence>
<comment type="caution">
    <text evidence="5">The sequence shown here is derived from an EMBL/GenBank/DDBJ whole genome shotgun (WGS) entry which is preliminary data.</text>
</comment>
<dbReference type="GO" id="GO:0009253">
    <property type="term" value="P:peptidoglycan catabolic process"/>
    <property type="evidence" value="ECO:0007669"/>
    <property type="project" value="InterPro"/>
</dbReference>
<feature type="compositionally biased region" description="Basic and acidic residues" evidence="2">
    <location>
        <begin position="95"/>
        <end position="108"/>
    </location>
</feature>
<protein>
    <recommendedName>
        <fullName evidence="4">Peptidoglycan recognition protein family domain-containing protein</fullName>
    </recommendedName>
</protein>
<evidence type="ECO:0000313" key="5">
    <source>
        <dbReference type="EMBL" id="GHH79829.1"/>
    </source>
</evidence>
<evidence type="ECO:0000259" key="4">
    <source>
        <dbReference type="SMART" id="SM00701"/>
    </source>
</evidence>
<organism evidence="5 6">
    <name type="scientific">Streptomyces sulfonofaciens</name>
    <dbReference type="NCBI Taxonomy" id="68272"/>
    <lineage>
        <taxon>Bacteria</taxon>
        <taxon>Bacillati</taxon>
        <taxon>Actinomycetota</taxon>
        <taxon>Actinomycetes</taxon>
        <taxon>Kitasatosporales</taxon>
        <taxon>Streptomycetaceae</taxon>
        <taxon>Streptomyces</taxon>
    </lineage>
</organism>
<dbReference type="AlphaFoldDB" id="A0A919G8U3"/>
<feature type="signal peptide" evidence="3">
    <location>
        <begin position="1"/>
        <end position="19"/>
    </location>
</feature>
<dbReference type="SUPFAM" id="SSF55846">
    <property type="entry name" value="N-acetylmuramoyl-L-alanine amidase-like"/>
    <property type="match status" value="1"/>
</dbReference>
<dbReference type="CDD" id="cd06583">
    <property type="entry name" value="PGRP"/>
    <property type="match status" value="1"/>
</dbReference>
<feature type="chain" id="PRO_5037931070" description="Peptidoglycan recognition protein family domain-containing protein" evidence="3">
    <location>
        <begin position="20"/>
        <end position="518"/>
    </location>
</feature>
<dbReference type="PANTHER" id="PTHR11022:SF41">
    <property type="entry name" value="PEPTIDOGLYCAN-RECOGNITION PROTEIN LC-RELATED"/>
    <property type="match status" value="1"/>
</dbReference>
<feature type="compositionally biased region" description="Low complexity" evidence="2">
    <location>
        <begin position="275"/>
        <end position="286"/>
    </location>
</feature>
<dbReference type="InterPro" id="IPR006619">
    <property type="entry name" value="PGRP_domain_met/bac"/>
</dbReference>
<feature type="region of interest" description="Disordered" evidence="2">
    <location>
        <begin position="91"/>
        <end position="263"/>
    </location>
</feature>
<keyword evidence="3" id="KW-0732">Signal</keyword>
<dbReference type="Proteomes" id="UP000603708">
    <property type="component" value="Unassembled WGS sequence"/>
</dbReference>
<feature type="compositionally biased region" description="Low complexity" evidence="2">
    <location>
        <begin position="254"/>
        <end position="263"/>
    </location>
</feature>